<organism evidence="1 2">
    <name type="scientific">Bauhinia variegata</name>
    <name type="common">Purple orchid tree</name>
    <name type="synonym">Phanera variegata</name>
    <dbReference type="NCBI Taxonomy" id="167791"/>
    <lineage>
        <taxon>Eukaryota</taxon>
        <taxon>Viridiplantae</taxon>
        <taxon>Streptophyta</taxon>
        <taxon>Embryophyta</taxon>
        <taxon>Tracheophyta</taxon>
        <taxon>Spermatophyta</taxon>
        <taxon>Magnoliopsida</taxon>
        <taxon>eudicotyledons</taxon>
        <taxon>Gunneridae</taxon>
        <taxon>Pentapetalae</taxon>
        <taxon>rosids</taxon>
        <taxon>fabids</taxon>
        <taxon>Fabales</taxon>
        <taxon>Fabaceae</taxon>
        <taxon>Cercidoideae</taxon>
        <taxon>Cercideae</taxon>
        <taxon>Bauhiniinae</taxon>
        <taxon>Bauhinia</taxon>
    </lineage>
</organism>
<dbReference type="Proteomes" id="UP000828941">
    <property type="component" value="Chromosome 7"/>
</dbReference>
<keyword evidence="2" id="KW-1185">Reference proteome</keyword>
<evidence type="ECO:0000313" key="1">
    <source>
        <dbReference type="EMBL" id="KAI4332551.1"/>
    </source>
</evidence>
<protein>
    <submittedName>
        <fullName evidence="1">Uncharacterized protein</fullName>
    </submittedName>
</protein>
<comment type="caution">
    <text evidence="1">The sequence shown here is derived from an EMBL/GenBank/DDBJ whole genome shotgun (WGS) entry which is preliminary data.</text>
</comment>
<name>A0ACB9NBH1_BAUVA</name>
<dbReference type="EMBL" id="CM039432">
    <property type="protein sequence ID" value="KAI4332551.1"/>
    <property type="molecule type" value="Genomic_DNA"/>
</dbReference>
<accession>A0ACB9NBH1</accession>
<sequence>MAERKLNINAPLMSVRRTSAMPPSIAEAKRRVLEKRQSLPNLKPDSSLDQVTEPVAVPFNWEHIPGRRKGNGGYQPQPPVEASIVTSSPRLPPGKSTKSGELPLRKECTVANKFMSSNKSNSFTGAVVKVDCDKERKEESRVSNVNDDDDDDVYSDALDRLSHTESFSMNCSISGVSGLGTLDAKNSGTFSTDQQTRDFMMSRFLPAAKAMTLQPSQYASKKQSVAVVEQPREVKQLVRDEKRPLLLKHVSDIIPYFGQSLEEEEESEDEVEDYNDSANNLAKGCGVFSQLRLKNSLCLLNPVPGMKMRNELPLPSANESGKTNKTSRIRSYSPIPAVKKAWDAISKNKSSSRAISPEKPELRRKWTSESNRFTFSGELQPPGRLSPFRRSRAAAAGVSPCRSKPQSPLRGARLPGKEAENNQAAMLNIQRRVLAKSGELPPQAIKNTFTSISPAIEKTLYIDTASTVKLSGSNSSSVGITNKIDIDVGELDKRKEAENRSTIEPSQDTKHAEAMEKKNILDSEVPRSLDANSSTFSGMLHHRTKQDKAEELVSNQETKGALISSTQKQGHEDTDSVSDINNLQIVLVHDSRSGPLPPPLPKSPTESWLWHALPKVSLRNSNTRAQTPTKMPESNTASSNAKWETIVKTSNLHHDHVRYSQELTTHVSQHLKSKR</sequence>
<proteinExistence type="predicted"/>
<gene>
    <name evidence="1" type="ORF">L6164_017449</name>
</gene>
<reference evidence="1 2" key="1">
    <citation type="journal article" date="2022" name="DNA Res.">
        <title>Chromosomal-level genome assembly of the orchid tree Bauhinia variegata (Leguminosae; Cercidoideae) supports the allotetraploid origin hypothesis of Bauhinia.</title>
        <authorList>
            <person name="Zhong Y."/>
            <person name="Chen Y."/>
            <person name="Zheng D."/>
            <person name="Pang J."/>
            <person name="Liu Y."/>
            <person name="Luo S."/>
            <person name="Meng S."/>
            <person name="Qian L."/>
            <person name="Wei D."/>
            <person name="Dai S."/>
            <person name="Zhou R."/>
        </authorList>
    </citation>
    <scope>NUCLEOTIDE SEQUENCE [LARGE SCALE GENOMIC DNA]</scope>
    <source>
        <strain evidence="1">BV-YZ2020</strain>
    </source>
</reference>
<evidence type="ECO:0000313" key="2">
    <source>
        <dbReference type="Proteomes" id="UP000828941"/>
    </source>
</evidence>